<proteinExistence type="predicted"/>
<gene>
    <name evidence="2" type="ORF">MVEN_01968800</name>
</gene>
<comment type="caution">
    <text evidence="2">The sequence shown here is derived from an EMBL/GenBank/DDBJ whole genome shotgun (WGS) entry which is preliminary data.</text>
</comment>
<dbReference type="GO" id="GO:0005525">
    <property type="term" value="F:GTP binding"/>
    <property type="evidence" value="ECO:0007669"/>
    <property type="project" value="InterPro"/>
</dbReference>
<dbReference type="OrthoDB" id="391988at2759"/>
<evidence type="ECO:0000313" key="2">
    <source>
        <dbReference type="EMBL" id="KAF7338928.1"/>
    </source>
</evidence>
<reference evidence="2" key="1">
    <citation type="submission" date="2020-05" db="EMBL/GenBank/DDBJ databases">
        <title>Mycena genomes resolve the evolution of fungal bioluminescence.</title>
        <authorList>
            <person name="Tsai I.J."/>
        </authorList>
    </citation>
    <scope>NUCLEOTIDE SEQUENCE</scope>
    <source>
        <strain evidence="2">CCC161011</strain>
    </source>
</reference>
<dbReference type="AlphaFoldDB" id="A0A8H6XCR1"/>
<organism evidence="2 3">
    <name type="scientific">Mycena venus</name>
    <dbReference type="NCBI Taxonomy" id="2733690"/>
    <lineage>
        <taxon>Eukaryota</taxon>
        <taxon>Fungi</taxon>
        <taxon>Dikarya</taxon>
        <taxon>Basidiomycota</taxon>
        <taxon>Agaricomycotina</taxon>
        <taxon>Agaricomycetes</taxon>
        <taxon>Agaricomycetidae</taxon>
        <taxon>Agaricales</taxon>
        <taxon>Marasmiineae</taxon>
        <taxon>Mycenaceae</taxon>
        <taxon>Mycena</taxon>
    </lineage>
</organism>
<feature type="domain" description="G" evidence="1">
    <location>
        <begin position="51"/>
        <end position="175"/>
    </location>
</feature>
<dbReference type="SUPFAM" id="SSF52540">
    <property type="entry name" value="P-loop containing nucleoside triphosphate hydrolases"/>
    <property type="match status" value="1"/>
</dbReference>
<evidence type="ECO:0000259" key="1">
    <source>
        <dbReference type="Pfam" id="PF01926"/>
    </source>
</evidence>
<name>A0A8H6XCR1_9AGAR</name>
<evidence type="ECO:0000313" key="3">
    <source>
        <dbReference type="Proteomes" id="UP000620124"/>
    </source>
</evidence>
<dbReference type="Proteomes" id="UP000620124">
    <property type="component" value="Unassembled WGS sequence"/>
</dbReference>
<dbReference type="InterPro" id="IPR027417">
    <property type="entry name" value="P-loop_NTPase"/>
</dbReference>
<dbReference type="InterPro" id="IPR006073">
    <property type="entry name" value="GTP-bd"/>
</dbReference>
<dbReference type="Gene3D" id="3.40.50.300">
    <property type="entry name" value="P-loop containing nucleotide triphosphate hydrolases"/>
    <property type="match status" value="1"/>
</dbReference>
<protein>
    <recommendedName>
        <fullName evidence="1">G domain-containing protein</fullName>
    </recommendedName>
</protein>
<sequence length="482" mass="54358">MTARVTIQFRSGELSSIQSGDQIVSAGEEKPEEEREYTVEEIIQQCKRFRIVSVGPAGVGKSSLINCVFKCNDAKVSDWKKGEAKIGDEITSEINPHFVLHDSKGFEPGNLDTFEIVEKFVIEKSAQNLKLSERLHAVWLCIRTPTHGARVIEAGTEKFLELANERKIPVVVVFTQYDRLTRGYQDKPEGFDAEASAQRDFDVSVESLRSTAKKLKIEMPKYVNVFVRPKEEHNIIELIELTRQTVQERLRGDAWVVWAMAQRASLPLKVEACVSKGMNYYWLARGGSVPGLSNLLLSQCLQQVHRDIVACWNFRDGATVLNSDEFKHLMVYLVQDIKNKDGPKSSPADIGNLSNFVTLCTAASATLAPPAAVLGLTYLFLKWLSNATLDNNPEVRRVMIAYTVDMILILEELFKFTLVPTSDGIVTWKLLQEAFEAHHRTTAQNSVHTDIATRVEQTWRLDTNQDIVLEGVRDLLQQHRVV</sequence>
<dbReference type="EMBL" id="JACAZI010000020">
    <property type="protein sequence ID" value="KAF7338928.1"/>
    <property type="molecule type" value="Genomic_DNA"/>
</dbReference>
<accession>A0A8H6XCR1</accession>
<dbReference type="Pfam" id="PF01926">
    <property type="entry name" value="MMR_HSR1"/>
    <property type="match status" value="1"/>
</dbReference>
<keyword evidence="3" id="KW-1185">Reference proteome</keyword>